<organism evidence="2 3">
    <name type="scientific">Liquorilactobacillus sucicola DSM 21376 = JCM 15457</name>
    <dbReference type="NCBI Taxonomy" id="1423806"/>
    <lineage>
        <taxon>Bacteria</taxon>
        <taxon>Bacillati</taxon>
        <taxon>Bacillota</taxon>
        <taxon>Bacilli</taxon>
        <taxon>Lactobacillales</taxon>
        <taxon>Lactobacillaceae</taxon>
        <taxon>Liquorilactobacillus</taxon>
    </lineage>
</organism>
<accession>A0A023CW40</accession>
<evidence type="ECO:0000313" key="2">
    <source>
        <dbReference type="EMBL" id="KRN05644.1"/>
    </source>
</evidence>
<evidence type="ECO:0000256" key="1">
    <source>
        <dbReference type="SAM" id="Phobius"/>
    </source>
</evidence>
<sequence>MQRIIKYILIGISFGSNIYLLMCALNARVTLSRFEIISVLLMGALIGMTSLIFETERISFLLQLVMHLLLTAFVVWGCGYLNNWPIASWGFWFLFGGIYLAVWLVVIIQLNHDVEKINKVLFKKEKKE</sequence>
<dbReference type="AlphaFoldDB" id="A0A023CW40"/>
<dbReference type="STRING" id="1423806.FD15_GL002208"/>
<dbReference type="eggNOG" id="ENOG50321HB">
    <property type="taxonomic scope" value="Bacteria"/>
</dbReference>
<dbReference type="EMBL" id="AYZF01000017">
    <property type="protein sequence ID" value="KRN05644.1"/>
    <property type="molecule type" value="Genomic_DNA"/>
</dbReference>
<keyword evidence="3" id="KW-1185">Reference proteome</keyword>
<dbReference type="Pfam" id="PF11457">
    <property type="entry name" value="DUF3021"/>
    <property type="match status" value="1"/>
</dbReference>
<evidence type="ECO:0000313" key="3">
    <source>
        <dbReference type="Proteomes" id="UP000050961"/>
    </source>
</evidence>
<reference evidence="2 3" key="1">
    <citation type="journal article" date="2015" name="Genome Announc.">
        <title>Expanding the biotechnology potential of lactobacilli through comparative genomics of 213 strains and associated genera.</title>
        <authorList>
            <person name="Sun Z."/>
            <person name="Harris H.M."/>
            <person name="McCann A."/>
            <person name="Guo C."/>
            <person name="Argimon S."/>
            <person name="Zhang W."/>
            <person name="Yang X."/>
            <person name="Jeffery I.B."/>
            <person name="Cooney J.C."/>
            <person name="Kagawa T.F."/>
            <person name="Liu W."/>
            <person name="Song Y."/>
            <person name="Salvetti E."/>
            <person name="Wrobel A."/>
            <person name="Rasinkangas P."/>
            <person name="Parkhill J."/>
            <person name="Rea M.C."/>
            <person name="O'Sullivan O."/>
            <person name="Ritari J."/>
            <person name="Douillard F.P."/>
            <person name="Paul Ross R."/>
            <person name="Yang R."/>
            <person name="Briner A.E."/>
            <person name="Felis G.E."/>
            <person name="de Vos W.M."/>
            <person name="Barrangou R."/>
            <person name="Klaenhammer T.R."/>
            <person name="Caufield P.W."/>
            <person name="Cui Y."/>
            <person name="Zhang H."/>
            <person name="O'Toole P.W."/>
        </authorList>
    </citation>
    <scope>NUCLEOTIDE SEQUENCE [LARGE SCALE GENOMIC DNA]</scope>
    <source>
        <strain evidence="2 3">DSM 21376</strain>
    </source>
</reference>
<dbReference type="InterPro" id="IPR021560">
    <property type="entry name" value="DUF3021"/>
</dbReference>
<name>A0A023CW40_9LACO</name>
<dbReference type="Proteomes" id="UP000050961">
    <property type="component" value="Unassembled WGS sequence"/>
</dbReference>
<protein>
    <recommendedName>
        <fullName evidence="4">DUF3021 domain-containing protein</fullName>
    </recommendedName>
</protein>
<keyword evidence="1" id="KW-0472">Membrane</keyword>
<keyword evidence="1" id="KW-0812">Transmembrane</keyword>
<feature type="transmembrane region" description="Helical" evidence="1">
    <location>
        <begin position="60"/>
        <end position="83"/>
    </location>
</feature>
<feature type="transmembrane region" description="Helical" evidence="1">
    <location>
        <begin position="33"/>
        <end position="53"/>
    </location>
</feature>
<feature type="transmembrane region" description="Helical" evidence="1">
    <location>
        <begin position="89"/>
        <end position="110"/>
    </location>
</feature>
<evidence type="ECO:0008006" key="4">
    <source>
        <dbReference type="Google" id="ProtNLM"/>
    </source>
</evidence>
<dbReference type="PATRIC" id="fig|1423806.3.peg.2256"/>
<keyword evidence="1" id="KW-1133">Transmembrane helix</keyword>
<gene>
    <name evidence="2" type="ORF">FD15_GL002208</name>
</gene>
<proteinExistence type="predicted"/>
<comment type="caution">
    <text evidence="2">The sequence shown here is derived from an EMBL/GenBank/DDBJ whole genome shotgun (WGS) entry which is preliminary data.</text>
</comment>
<feature type="transmembrane region" description="Helical" evidence="1">
    <location>
        <begin position="7"/>
        <end position="27"/>
    </location>
</feature>
<dbReference type="OrthoDB" id="2294032at2"/>
<dbReference type="RefSeq" id="WP_034987256.1">
    <property type="nucleotide sequence ID" value="NZ_AYZF01000017.1"/>
</dbReference>